<evidence type="ECO:0000313" key="1">
    <source>
        <dbReference type="EMBL" id="ACD71386.1"/>
    </source>
</evidence>
<sequence length="38" mass="4182">MRAHKGVLCSVRQAGSAVRGAARRVRFEGVGFDTQLFF</sequence>
<dbReference type="KEGG" id="tpp:TPASS_0970"/>
<name>A0A0H3BLW3_TREPS</name>
<dbReference type="AlphaFoldDB" id="A0A0H3BLW3"/>
<gene>
    <name evidence="1" type="ordered locus">TPASS_0970</name>
</gene>
<dbReference type="Proteomes" id="UP000001202">
    <property type="component" value="Chromosome"/>
</dbReference>
<dbReference type="SMR" id="A0A0H3BLW3"/>
<protein>
    <submittedName>
        <fullName evidence="1">Uncharacterized protein</fullName>
    </submittedName>
</protein>
<proteinExistence type="predicted"/>
<evidence type="ECO:0000313" key="2">
    <source>
        <dbReference type="Proteomes" id="UP000001202"/>
    </source>
</evidence>
<reference evidence="1 2" key="1">
    <citation type="journal article" date="2008" name="BMC Microbiol.">
        <title>Complete genome sequence of Treponema pallidum ssp. pallidum strain SS14 determined with oligonucleotide arrays.</title>
        <authorList>
            <person name="Matejkova P."/>
            <person name="Strouhal M."/>
            <person name="Smajs D."/>
            <person name="Norris S.J."/>
            <person name="Palzkill T."/>
            <person name="Petrosino J.F."/>
            <person name="Sodergren E."/>
            <person name="Norton J.E."/>
            <person name="Singh J."/>
            <person name="Richmond T.A."/>
            <person name="Molla M.N."/>
            <person name="Albert T.J."/>
            <person name="Weinstock G.M."/>
        </authorList>
    </citation>
    <scope>NUCLEOTIDE SEQUENCE [LARGE SCALE GENOMIC DNA]</scope>
    <source>
        <strain evidence="1 2">SS14</strain>
    </source>
</reference>
<accession>A0A0H3BLW3</accession>
<dbReference type="EMBL" id="CP000805">
    <property type="protein sequence ID" value="ACD71386.1"/>
    <property type="molecule type" value="Genomic_DNA"/>
</dbReference>
<organism evidence="1 2">
    <name type="scientific">Treponema pallidum subsp. pallidum (strain SS14)</name>
    <dbReference type="NCBI Taxonomy" id="455434"/>
    <lineage>
        <taxon>Bacteria</taxon>
        <taxon>Pseudomonadati</taxon>
        <taxon>Spirochaetota</taxon>
        <taxon>Spirochaetia</taxon>
        <taxon>Spirochaetales</taxon>
        <taxon>Treponemataceae</taxon>
        <taxon>Treponema</taxon>
    </lineage>
</organism>